<dbReference type="EMBL" id="BARS01030001">
    <property type="protein sequence ID" value="GAG16763.1"/>
    <property type="molecule type" value="Genomic_DNA"/>
</dbReference>
<gene>
    <name evidence="1" type="ORF">S01H1_46828</name>
</gene>
<evidence type="ECO:0000313" key="1">
    <source>
        <dbReference type="EMBL" id="GAG16763.1"/>
    </source>
</evidence>
<comment type="caution">
    <text evidence="1">The sequence shown here is derived from an EMBL/GenBank/DDBJ whole genome shotgun (WGS) entry which is preliminary data.</text>
</comment>
<reference evidence="1" key="1">
    <citation type="journal article" date="2014" name="Front. Microbiol.">
        <title>High frequency of phylogenetically diverse reductive dehalogenase-homologous genes in deep subseafloor sedimentary metagenomes.</title>
        <authorList>
            <person name="Kawai M."/>
            <person name="Futagami T."/>
            <person name="Toyoda A."/>
            <person name="Takaki Y."/>
            <person name="Nishi S."/>
            <person name="Hori S."/>
            <person name="Arai W."/>
            <person name="Tsubouchi T."/>
            <person name="Morono Y."/>
            <person name="Uchiyama I."/>
            <person name="Ito T."/>
            <person name="Fujiyama A."/>
            <person name="Inagaki F."/>
            <person name="Takami H."/>
        </authorList>
    </citation>
    <scope>NUCLEOTIDE SEQUENCE</scope>
    <source>
        <strain evidence="1">Expedition CK06-06</strain>
    </source>
</reference>
<dbReference type="AlphaFoldDB" id="X0VWE2"/>
<accession>X0VWE2</accession>
<organism evidence="1">
    <name type="scientific">marine sediment metagenome</name>
    <dbReference type="NCBI Taxonomy" id="412755"/>
    <lineage>
        <taxon>unclassified sequences</taxon>
        <taxon>metagenomes</taxon>
        <taxon>ecological metagenomes</taxon>
    </lineage>
</organism>
<protein>
    <submittedName>
        <fullName evidence="1">Uncharacterized protein</fullName>
    </submittedName>
</protein>
<feature type="non-terminal residue" evidence="1">
    <location>
        <position position="107"/>
    </location>
</feature>
<name>X0VWE2_9ZZZZ</name>
<proteinExistence type="predicted"/>
<sequence>MPTVGLNAQLLSLGESYRGAGVSRYIFNLLTYLPQVNTGLSYLAFLGDARVRFPGWKQRVSRWPTQNPVSRIVWEQSAQPWAAWREKLDLLHAPVYVGPVVSPCPVV</sequence>